<dbReference type="Pfam" id="PF24877">
    <property type="entry name" value="ILV_EDD_C"/>
    <property type="match status" value="1"/>
</dbReference>
<evidence type="ECO:0000259" key="10">
    <source>
        <dbReference type="Pfam" id="PF24877"/>
    </source>
</evidence>
<dbReference type="InterPro" id="IPR042096">
    <property type="entry name" value="Dihydro-acid_dehy_C"/>
</dbReference>
<evidence type="ECO:0000256" key="3">
    <source>
        <dbReference type="ARBA" id="ARBA00022723"/>
    </source>
</evidence>
<protein>
    <submittedName>
        <fullName evidence="11">Dihydroxy-acid dehydratase</fullName>
    </submittedName>
</protein>
<dbReference type="Gene3D" id="3.50.30.80">
    <property type="entry name" value="IlvD/EDD C-terminal domain-like"/>
    <property type="match status" value="1"/>
</dbReference>
<keyword evidence="5" id="KW-0411">Iron-sulfur</keyword>
<reference evidence="11" key="1">
    <citation type="journal article" date="2014" name="Int. J. Syst. Evol. Microbiol.">
        <title>Complete genome sequence of Corynebacterium casei LMG S-19264T (=DSM 44701T), isolated from a smear-ripened cheese.</title>
        <authorList>
            <consortium name="US DOE Joint Genome Institute (JGI-PGF)"/>
            <person name="Walter F."/>
            <person name="Albersmeier A."/>
            <person name="Kalinowski J."/>
            <person name="Ruckert C."/>
        </authorList>
    </citation>
    <scope>NUCLEOTIDE SEQUENCE</scope>
    <source>
        <strain evidence="11">JCM 3346</strain>
    </source>
</reference>
<dbReference type="FunFam" id="3.50.30.80:FF:000001">
    <property type="entry name" value="Dihydroxy-acid dehydratase"/>
    <property type="match status" value="1"/>
</dbReference>
<dbReference type="InterPro" id="IPR000581">
    <property type="entry name" value="ILV_EDD_N"/>
</dbReference>
<evidence type="ECO:0000256" key="6">
    <source>
        <dbReference type="ARBA" id="ARBA00023239"/>
    </source>
</evidence>
<evidence type="ECO:0000313" key="12">
    <source>
        <dbReference type="Proteomes" id="UP000610303"/>
    </source>
</evidence>
<dbReference type="GO" id="GO:0051537">
    <property type="term" value="F:2 iron, 2 sulfur cluster binding"/>
    <property type="evidence" value="ECO:0007669"/>
    <property type="project" value="UniProtKB-KW"/>
</dbReference>
<organism evidence="11 12">
    <name type="scientific">Agromyces mediolanus</name>
    <name type="common">Corynebacterium mediolanum</name>
    <dbReference type="NCBI Taxonomy" id="41986"/>
    <lineage>
        <taxon>Bacteria</taxon>
        <taxon>Bacillati</taxon>
        <taxon>Actinomycetota</taxon>
        <taxon>Actinomycetes</taxon>
        <taxon>Micrococcales</taxon>
        <taxon>Microbacteriaceae</taxon>
        <taxon>Agromyces</taxon>
    </lineage>
</organism>
<comment type="caution">
    <text evidence="11">The sequence shown here is derived from an EMBL/GenBank/DDBJ whole genome shotgun (WGS) entry which is preliminary data.</text>
</comment>
<evidence type="ECO:0000256" key="5">
    <source>
        <dbReference type="ARBA" id="ARBA00023014"/>
    </source>
</evidence>
<dbReference type="InterPro" id="IPR037237">
    <property type="entry name" value="IlvD/EDD_N"/>
</dbReference>
<dbReference type="Pfam" id="PF00920">
    <property type="entry name" value="ILVD_EDD_N"/>
    <property type="match status" value="1"/>
</dbReference>
<sequence length="618" mass="65731">MTARNLGKEEREAAELAAAEAAGAEAAGAADETAFAARGGVPTHEWGDGLRSQQWFGAEGKTGFMHRSWLRSEGLPDDSFRGRPIIGIANSWSELTSCNLHLRGLAEYVKRGIWQAGGVPFEFPTTSAGEPIVRPTAMLLRNLMAMDLEETLRSNPLDGVVLLAGCDKTTPAYLMGAASVDLPALLITGGAMLNGKHRGTDIGSGTSVWKFTEAHRAGLIDDTAITEAEGCMARSQGHCQTMGTASTMACVSEFMGMQLPGTASLPANDSRRQAAAHLAGRRIVEMVAEDLRPSKILTRRAFENGVRANAALGGSTNAVIHLLALARRVGVELTLDDFDTLVRDVPVLADLMPSGRFLMEDFEYAGGTAGFAETLGELLHRDALTVTGATLGENYAGAEVFNREVIRPLDHPVKPVGSGIAVLRGNLAPRGAVIKQSAADPRLMQHTGRALVWDTLQAYLADAEDPELDVAPDDILVVRNVGPKGYPGMPEVGNLALPRKILETGVTDMVRISDARMSGTSYGTVVLHVVPEAAAGGPLAFVRTGDTITLDVAGRSLHVHVSDEELEARRADWQPPTVPGSERGWTRLYIEHVTQADEGLDLDFLQGRSGAAVGPQAF</sequence>
<feature type="region of interest" description="Disordered" evidence="8">
    <location>
        <begin position="1"/>
        <end position="20"/>
    </location>
</feature>
<evidence type="ECO:0000256" key="1">
    <source>
        <dbReference type="ARBA" id="ARBA00006486"/>
    </source>
</evidence>
<dbReference type="SUPFAM" id="SSF52016">
    <property type="entry name" value="LeuD/IlvD-like"/>
    <property type="match status" value="1"/>
</dbReference>
<keyword evidence="6" id="KW-0456">Lyase</keyword>
<dbReference type="GO" id="GO:0046872">
    <property type="term" value="F:metal ion binding"/>
    <property type="evidence" value="ECO:0007669"/>
    <property type="project" value="UniProtKB-KW"/>
</dbReference>
<dbReference type="GO" id="GO:0016836">
    <property type="term" value="F:hydro-lyase activity"/>
    <property type="evidence" value="ECO:0007669"/>
    <property type="project" value="UniProtKB-ARBA"/>
</dbReference>
<dbReference type="NCBIfam" id="NF009560">
    <property type="entry name" value="PRK13017.1"/>
    <property type="match status" value="1"/>
</dbReference>
<keyword evidence="3" id="KW-0479">Metal-binding</keyword>
<evidence type="ECO:0000256" key="2">
    <source>
        <dbReference type="ARBA" id="ARBA00022714"/>
    </source>
</evidence>
<dbReference type="PANTHER" id="PTHR43183:SF1">
    <property type="entry name" value="HYPOTHETICAL DIHYDROXY-ACID DEHYDRATASE (EUROFUNG)-RELATED"/>
    <property type="match status" value="1"/>
</dbReference>
<evidence type="ECO:0000256" key="4">
    <source>
        <dbReference type="ARBA" id="ARBA00023004"/>
    </source>
</evidence>
<dbReference type="InterPro" id="IPR020558">
    <property type="entry name" value="DiOHA_6PGluconate_deHydtase_CS"/>
</dbReference>
<accession>A0A918F662</accession>
<reference evidence="11" key="2">
    <citation type="submission" date="2020-09" db="EMBL/GenBank/DDBJ databases">
        <authorList>
            <person name="Sun Q."/>
            <person name="Ohkuma M."/>
        </authorList>
    </citation>
    <scope>NUCLEOTIDE SEQUENCE</scope>
    <source>
        <strain evidence="11">JCM 3346</strain>
    </source>
</reference>
<evidence type="ECO:0000313" key="11">
    <source>
        <dbReference type="EMBL" id="GGR11934.1"/>
    </source>
</evidence>
<evidence type="ECO:0000256" key="8">
    <source>
        <dbReference type="SAM" id="MobiDB-lite"/>
    </source>
</evidence>
<feature type="domain" description="Dihydroxy-acid/6-phosphogluconate dehydratase N-terminal" evidence="9">
    <location>
        <begin position="83"/>
        <end position="394"/>
    </location>
</feature>
<keyword evidence="12" id="KW-1185">Reference proteome</keyword>
<dbReference type="GO" id="GO:0009082">
    <property type="term" value="P:branched-chain amino acid biosynthetic process"/>
    <property type="evidence" value="ECO:0007669"/>
    <property type="project" value="UniProtKB-KW"/>
</dbReference>
<keyword evidence="7" id="KW-0028">Amino-acid biosynthesis</keyword>
<evidence type="ECO:0000256" key="7">
    <source>
        <dbReference type="ARBA" id="ARBA00023304"/>
    </source>
</evidence>
<proteinExistence type="inferred from homology"/>
<feature type="domain" description="Dihydroxy-acid/6-phosphogluconate dehydratase C-terminal" evidence="10">
    <location>
        <begin position="404"/>
        <end position="599"/>
    </location>
</feature>
<keyword evidence="4" id="KW-0408">Iron</keyword>
<dbReference type="InterPro" id="IPR052352">
    <property type="entry name" value="Sugar_Degrad_Dehydratases"/>
</dbReference>
<dbReference type="Proteomes" id="UP000610303">
    <property type="component" value="Unassembled WGS sequence"/>
</dbReference>
<name>A0A918F662_AGRME</name>
<dbReference type="NCBIfam" id="NF004784">
    <property type="entry name" value="PRK06131.1"/>
    <property type="match status" value="1"/>
</dbReference>
<feature type="compositionally biased region" description="Basic and acidic residues" evidence="8">
    <location>
        <begin position="1"/>
        <end position="14"/>
    </location>
</feature>
<dbReference type="SUPFAM" id="SSF143975">
    <property type="entry name" value="IlvD/EDD N-terminal domain-like"/>
    <property type="match status" value="1"/>
</dbReference>
<dbReference type="AlphaFoldDB" id="A0A918F662"/>
<dbReference type="PROSITE" id="PS00886">
    <property type="entry name" value="ILVD_EDD_1"/>
    <property type="match status" value="1"/>
</dbReference>
<comment type="similarity">
    <text evidence="1">Belongs to the IlvD/Edd family.</text>
</comment>
<evidence type="ECO:0000259" key="9">
    <source>
        <dbReference type="Pfam" id="PF00920"/>
    </source>
</evidence>
<dbReference type="RefSeq" id="WP_189083312.1">
    <property type="nucleotide sequence ID" value="NZ_BMRJ01000001.1"/>
</dbReference>
<dbReference type="InterPro" id="IPR056740">
    <property type="entry name" value="ILV_EDD_C"/>
</dbReference>
<keyword evidence="2" id="KW-0001">2Fe-2S</keyword>
<dbReference type="EMBL" id="BMRJ01000001">
    <property type="protein sequence ID" value="GGR11934.1"/>
    <property type="molecule type" value="Genomic_DNA"/>
</dbReference>
<keyword evidence="7" id="KW-0100">Branched-chain amino acid biosynthesis</keyword>
<gene>
    <name evidence="11" type="ORF">GCM10010196_00410</name>
</gene>
<dbReference type="PANTHER" id="PTHR43183">
    <property type="entry name" value="HYPOTHETICAL DIHYDROXYACID DEHYDRATASE (EUROFUNG)-RELATED"/>
    <property type="match status" value="1"/>
</dbReference>